<sequence length="133" mass="15238">MDLKVSHVLFPCLMVVMVQFVQFSHSNSIAWSDINVDGDAWHGIKEFLGKNVCGLSDVCRTTFKTFVANYKQISSDLEAGCQKDDTINLEVCWIRHKPINDKTETRRTVFECQFWSENPTTSRARYAYPPVPS</sequence>
<dbReference type="EMBL" id="HBUF01442130">
    <property type="protein sequence ID" value="CAG6743005.1"/>
    <property type="molecule type" value="Transcribed_RNA"/>
</dbReference>
<accession>A0A8D8Z9Q9</accession>
<dbReference type="EMBL" id="HBUF01087518">
    <property type="protein sequence ID" value="CAG6634765.1"/>
    <property type="molecule type" value="Transcribed_RNA"/>
</dbReference>
<keyword evidence="1" id="KW-0732">Signal</keyword>
<proteinExistence type="predicted"/>
<dbReference type="EMBL" id="HBUF01087519">
    <property type="protein sequence ID" value="CAG6634766.1"/>
    <property type="molecule type" value="Transcribed_RNA"/>
</dbReference>
<feature type="chain" id="PRO_5036262651" evidence="1">
    <location>
        <begin position="27"/>
        <end position="133"/>
    </location>
</feature>
<dbReference type="AlphaFoldDB" id="A0A8D8Z9Q9"/>
<feature type="signal peptide" evidence="1">
    <location>
        <begin position="1"/>
        <end position="26"/>
    </location>
</feature>
<name>A0A8D8Z9Q9_9HEMI</name>
<organism evidence="2">
    <name type="scientific">Cacopsylla melanoneura</name>
    <dbReference type="NCBI Taxonomy" id="428564"/>
    <lineage>
        <taxon>Eukaryota</taxon>
        <taxon>Metazoa</taxon>
        <taxon>Ecdysozoa</taxon>
        <taxon>Arthropoda</taxon>
        <taxon>Hexapoda</taxon>
        <taxon>Insecta</taxon>
        <taxon>Pterygota</taxon>
        <taxon>Neoptera</taxon>
        <taxon>Paraneoptera</taxon>
        <taxon>Hemiptera</taxon>
        <taxon>Sternorrhyncha</taxon>
        <taxon>Psylloidea</taxon>
        <taxon>Psyllidae</taxon>
        <taxon>Psyllinae</taxon>
        <taxon>Cacopsylla</taxon>
    </lineage>
</organism>
<reference evidence="2" key="1">
    <citation type="submission" date="2021-05" db="EMBL/GenBank/DDBJ databases">
        <authorList>
            <person name="Alioto T."/>
            <person name="Alioto T."/>
            <person name="Gomez Garrido J."/>
        </authorList>
    </citation>
    <scope>NUCLEOTIDE SEQUENCE</scope>
</reference>
<evidence type="ECO:0000313" key="2">
    <source>
        <dbReference type="EMBL" id="CAG6743005.1"/>
    </source>
</evidence>
<evidence type="ECO:0000256" key="1">
    <source>
        <dbReference type="SAM" id="SignalP"/>
    </source>
</evidence>
<protein>
    <submittedName>
        <fullName evidence="2">Uncharacterized protein</fullName>
    </submittedName>
</protein>